<keyword evidence="3 12" id="KW-0436">Ligase</keyword>
<evidence type="ECO:0000256" key="8">
    <source>
        <dbReference type="ARBA" id="ARBA00033033"/>
    </source>
</evidence>
<dbReference type="Pfam" id="PF00750">
    <property type="entry name" value="tRNA-synt_1d"/>
    <property type="match status" value="1"/>
</dbReference>
<evidence type="ECO:0000256" key="4">
    <source>
        <dbReference type="ARBA" id="ARBA00022741"/>
    </source>
</evidence>
<dbReference type="NCBIfam" id="TIGR00456">
    <property type="entry name" value="argS"/>
    <property type="match status" value="1"/>
</dbReference>
<evidence type="ECO:0000259" key="13">
    <source>
        <dbReference type="SMART" id="SM00836"/>
    </source>
</evidence>
<evidence type="ECO:0000256" key="9">
    <source>
        <dbReference type="ARBA" id="ARBA00039495"/>
    </source>
</evidence>
<dbReference type="Gene3D" id="3.40.50.620">
    <property type="entry name" value="HUPs"/>
    <property type="match status" value="1"/>
</dbReference>
<keyword evidence="4 12" id="KW-0547">Nucleotide-binding</keyword>
<dbReference type="SUPFAM" id="SSF47323">
    <property type="entry name" value="Anticodon-binding domain of a subclass of class I aminoacyl-tRNA synthetases"/>
    <property type="match status" value="1"/>
</dbReference>
<protein>
    <recommendedName>
        <fullName evidence="9">Probable arginine--tRNA ligase, mitochondrial</fullName>
        <ecNumber evidence="2">6.1.1.19</ecNumber>
    </recommendedName>
    <alternativeName>
        <fullName evidence="8">Arginyl-tRNA synthetase</fullName>
    </alternativeName>
</protein>
<evidence type="ECO:0000256" key="2">
    <source>
        <dbReference type="ARBA" id="ARBA00012837"/>
    </source>
</evidence>
<sequence length="544" mass="61592">RHVADFQLSIASITEDSSSNFLAQDLSLQAQEIAERLKCDGVVSEISAGPGTVNFTINRELLAKTVLQQVLKDGSEYGVKSELFSTMPRQKTVIEFSSPNIAKKFHIGHLRSTIVGNFIANLKVALGHEVKRINYLGDWGMQFGLLGVGFQRFGNKEKLKSSPLQHLFEVYVQINKAAEDETTKELAKDFFRKLEERDEQTLSLWKQFRDLSIEEYIRIYKRLGVHFDEYSGESFYQEKSQEVLKMLEDKGLLQKTVKGTGIVDLSDNKDLSSFSTVMRSDGTSLYITRQVNLAAAIDRMNKHSWDAMIYVTDKSQSNHFQHLFQILKLMGYDWAERCQHVSFGLVQGMKTRRGEVIFLEDVLNEVRSRMLQNMASTKTTKEIEDPVETAEKVGLAALIIQDFRGLLSSDYQFSWDRALQSRGDTGVFLQYTHARLHSLEQMHGNEQLTDINATCLQEPDAISVLQHLLRYDEVLYRSAQDLQPKHIVSYLLTLSHLAAVAHKTLPVKGSAPEVAQARLCLFQAARSVLANGMKLLGITPVTQM</sequence>
<dbReference type="FunFam" id="1.10.730.10:FF:000006">
    <property type="entry name" value="Arginyl-tRNA synthetase 2, mitochondrial"/>
    <property type="match status" value="1"/>
</dbReference>
<evidence type="ECO:0000256" key="1">
    <source>
        <dbReference type="ARBA" id="ARBA00005594"/>
    </source>
</evidence>
<dbReference type="SMART" id="SM00836">
    <property type="entry name" value="DALR_1"/>
    <property type="match status" value="1"/>
</dbReference>
<dbReference type="InterPro" id="IPR008909">
    <property type="entry name" value="DALR_anticod-bd"/>
</dbReference>
<dbReference type="InterPro" id="IPR001412">
    <property type="entry name" value="aa-tRNA-synth_I_CS"/>
</dbReference>
<evidence type="ECO:0000256" key="3">
    <source>
        <dbReference type="ARBA" id="ARBA00022598"/>
    </source>
</evidence>
<accession>A0A7K6NJS0</accession>
<dbReference type="GO" id="GO:0006420">
    <property type="term" value="P:arginyl-tRNA aminoacylation"/>
    <property type="evidence" value="ECO:0007669"/>
    <property type="project" value="InterPro"/>
</dbReference>
<feature type="domain" description="DALR anticodon binding" evidence="13">
    <location>
        <begin position="429"/>
        <end position="544"/>
    </location>
</feature>
<keyword evidence="7 12" id="KW-0030">Aminoacyl-tRNA synthetase</keyword>
<dbReference type="EMBL" id="VZRU01011685">
    <property type="protein sequence ID" value="NWW49299.1"/>
    <property type="molecule type" value="Genomic_DNA"/>
</dbReference>
<dbReference type="EC" id="6.1.1.19" evidence="2"/>
<feature type="non-terminal residue" evidence="14">
    <location>
        <position position="544"/>
    </location>
</feature>
<evidence type="ECO:0000256" key="12">
    <source>
        <dbReference type="RuleBase" id="RU363038"/>
    </source>
</evidence>
<dbReference type="SUPFAM" id="SSF55190">
    <property type="entry name" value="Arginyl-tRNA synthetase (ArgRS), N-terminal 'additional' domain"/>
    <property type="match status" value="1"/>
</dbReference>
<dbReference type="InterPro" id="IPR035684">
    <property type="entry name" value="ArgRS_core"/>
</dbReference>
<dbReference type="Gene3D" id="1.10.730.10">
    <property type="entry name" value="Isoleucyl-tRNA Synthetase, Domain 1"/>
    <property type="match status" value="1"/>
</dbReference>
<dbReference type="SUPFAM" id="SSF52374">
    <property type="entry name" value="Nucleotidylyl transferase"/>
    <property type="match status" value="1"/>
</dbReference>
<dbReference type="CDD" id="cd00671">
    <property type="entry name" value="ArgRS_core"/>
    <property type="match status" value="1"/>
</dbReference>
<dbReference type="PROSITE" id="PS00178">
    <property type="entry name" value="AA_TRNA_LIGASE_I"/>
    <property type="match status" value="1"/>
</dbReference>
<evidence type="ECO:0000256" key="11">
    <source>
        <dbReference type="ARBA" id="ARBA00049595"/>
    </source>
</evidence>
<dbReference type="GO" id="GO:0032543">
    <property type="term" value="P:mitochondrial translation"/>
    <property type="evidence" value="ECO:0007669"/>
    <property type="project" value="TreeGrafter"/>
</dbReference>
<gene>
    <name evidence="14" type="primary">Rars2</name>
    <name evidence="14" type="ORF">PEDTOR_R05946</name>
</gene>
<comment type="function">
    <text evidence="11">Catalyzes the attachment of arginine to tRNA(Arg) in a two-step reaction: arginine is first activated by ATP to form Arg-AMP and then transferred to the acceptor end of tRNA(Arg).</text>
</comment>
<evidence type="ECO:0000313" key="14">
    <source>
        <dbReference type="EMBL" id="NWW49299.1"/>
    </source>
</evidence>
<dbReference type="InterPro" id="IPR014729">
    <property type="entry name" value="Rossmann-like_a/b/a_fold"/>
</dbReference>
<dbReference type="Pfam" id="PF05746">
    <property type="entry name" value="DALR_1"/>
    <property type="match status" value="1"/>
</dbReference>
<evidence type="ECO:0000256" key="7">
    <source>
        <dbReference type="ARBA" id="ARBA00023146"/>
    </source>
</evidence>
<dbReference type="Gene3D" id="3.30.1360.70">
    <property type="entry name" value="Arginyl tRNA synthetase N-terminal domain"/>
    <property type="match status" value="1"/>
</dbReference>
<dbReference type="InterPro" id="IPR036695">
    <property type="entry name" value="Arg-tRNA-synth_N_sf"/>
</dbReference>
<proteinExistence type="inferred from homology"/>
<feature type="non-terminal residue" evidence="14">
    <location>
        <position position="1"/>
    </location>
</feature>
<evidence type="ECO:0000313" key="15">
    <source>
        <dbReference type="Proteomes" id="UP000565207"/>
    </source>
</evidence>
<dbReference type="GO" id="GO:0005524">
    <property type="term" value="F:ATP binding"/>
    <property type="evidence" value="ECO:0007669"/>
    <property type="project" value="UniProtKB-KW"/>
</dbReference>
<reference evidence="14 15" key="1">
    <citation type="submission" date="2019-09" db="EMBL/GenBank/DDBJ databases">
        <title>Bird 10,000 Genomes (B10K) Project - Family phase.</title>
        <authorList>
            <person name="Zhang G."/>
        </authorList>
    </citation>
    <scope>NUCLEOTIDE SEQUENCE [LARGE SCALE GENOMIC DNA]</scope>
    <source>
        <strain evidence="14">B10K-DU-029-80</strain>
        <tissue evidence="14">Muscle</tissue>
    </source>
</reference>
<comment type="catalytic activity">
    <reaction evidence="10">
        <text>tRNA(Arg) + L-arginine + ATP = L-arginyl-tRNA(Arg) + AMP + diphosphate</text>
        <dbReference type="Rhea" id="RHEA:20301"/>
        <dbReference type="Rhea" id="RHEA-COMP:9658"/>
        <dbReference type="Rhea" id="RHEA-COMP:9673"/>
        <dbReference type="ChEBI" id="CHEBI:30616"/>
        <dbReference type="ChEBI" id="CHEBI:32682"/>
        <dbReference type="ChEBI" id="CHEBI:33019"/>
        <dbReference type="ChEBI" id="CHEBI:78442"/>
        <dbReference type="ChEBI" id="CHEBI:78513"/>
        <dbReference type="ChEBI" id="CHEBI:456215"/>
        <dbReference type="EC" id="6.1.1.19"/>
    </reaction>
</comment>
<keyword evidence="5 12" id="KW-0067">ATP-binding</keyword>
<comment type="caution">
    <text evidence="14">The sequence shown here is derived from an EMBL/GenBank/DDBJ whole genome shotgun (WGS) entry which is preliminary data.</text>
</comment>
<dbReference type="PANTHER" id="PTHR11956">
    <property type="entry name" value="ARGINYL-TRNA SYNTHETASE"/>
    <property type="match status" value="1"/>
</dbReference>
<dbReference type="GO" id="GO:0005739">
    <property type="term" value="C:mitochondrion"/>
    <property type="evidence" value="ECO:0007669"/>
    <property type="project" value="TreeGrafter"/>
</dbReference>
<name>A0A7K6NJS0_PEDTO</name>
<dbReference type="InterPro" id="IPR009080">
    <property type="entry name" value="tRNAsynth_Ia_anticodon-bd"/>
</dbReference>
<evidence type="ECO:0000256" key="10">
    <source>
        <dbReference type="ARBA" id="ARBA00049339"/>
    </source>
</evidence>
<dbReference type="AlphaFoldDB" id="A0A7K6NJS0"/>
<dbReference type="FunFam" id="3.40.50.620:FF:000058">
    <property type="entry name" value="Mitochondrial arginyl-tRNA synthetase"/>
    <property type="match status" value="1"/>
</dbReference>
<keyword evidence="6 12" id="KW-0648">Protein biosynthesis</keyword>
<evidence type="ECO:0000256" key="5">
    <source>
        <dbReference type="ARBA" id="ARBA00022840"/>
    </source>
</evidence>
<dbReference type="GO" id="GO:0004814">
    <property type="term" value="F:arginine-tRNA ligase activity"/>
    <property type="evidence" value="ECO:0007669"/>
    <property type="project" value="UniProtKB-EC"/>
</dbReference>
<dbReference type="Proteomes" id="UP000565207">
    <property type="component" value="Unassembled WGS sequence"/>
</dbReference>
<keyword evidence="15" id="KW-1185">Reference proteome</keyword>
<dbReference type="InterPro" id="IPR001278">
    <property type="entry name" value="Arg-tRNA-ligase"/>
</dbReference>
<dbReference type="PANTHER" id="PTHR11956:SF11">
    <property type="entry name" value="ARGININE--TRNA LIGASE, MITOCHONDRIAL-RELATED"/>
    <property type="match status" value="1"/>
</dbReference>
<organism evidence="14 15">
    <name type="scientific">Pedionomus torquatus</name>
    <name type="common">Plains-wanderer</name>
    <dbReference type="NCBI Taxonomy" id="227192"/>
    <lineage>
        <taxon>Eukaryota</taxon>
        <taxon>Metazoa</taxon>
        <taxon>Chordata</taxon>
        <taxon>Craniata</taxon>
        <taxon>Vertebrata</taxon>
        <taxon>Euteleostomi</taxon>
        <taxon>Archelosauria</taxon>
        <taxon>Archosauria</taxon>
        <taxon>Dinosauria</taxon>
        <taxon>Saurischia</taxon>
        <taxon>Theropoda</taxon>
        <taxon>Coelurosauria</taxon>
        <taxon>Aves</taxon>
        <taxon>Neognathae</taxon>
        <taxon>Neoaves</taxon>
        <taxon>Charadriiformes</taxon>
        <taxon>Pedionomidae</taxon>
        <taxon>Pedionomus</taxon>
    </lineage>
</organism>
<evidence type="ECO:0000256" key="6">
    <source>
        <dbReference type="ARBA" id="ARBA00022917"/>
    </source>
</evidence>
<comment type="similarity">
    <text evidence="1 12">Belongs to the class-I aminoacyl-tRNA synthetase family.</text>
</comment>
<dbReference type="PRINTS" id="PR01038">
    <property type="entry name" value="TRNASYNTHARG"/>
</dbReference>